<dbReference type="Pfam" id="PF02517">
    <property type="entry name" value="Rce1-like"/>
    <property type="match status" value="1"/>
</dbReference>
<keyword evidence="4" id="KW-1185">Reference proteome</keyword>
<dbReference type="AlphaFoldDB" id="A0A939E2K6"/>
<dbReference type="EMBL" id="JAFLEQ010000018">
    <property type="protein sequence ID" value="MBN9645315.1"/>
    <property type="molecule type" value="Genomic_DNA"/>
</dbReference>
<feature type="transmembrane region" description="Helical" evidence="1">
    <location>
        <begin position="123"/>
        <end position="147"/>
    </location>
</feature>
<dbReference type="RefSeq" id="WP_207279797.1">
    <property type="nucleotide sequence ID" value="NZ_JAFLEQ010000018.1"/>
</dbReference>
<keyword evidence="3" id="KW-0378">Hydrolase</keyword>
<feature type="transmembrane region" description="Helical" evidence="1">
    <location>
        <begin position="208"/>
        <end position="229"/>
    </location>
</feature>
<keyword evidence="3" id="KW-0645">Protease</keyword>
<dbReference type="Proteomes" id="UP000664332">
    <property type="component" value="Unassembled WGS sequence"/>
</dbReference>
<sequence>MKVKQRLFFSKTPADSDVAAASGRAKTLLVFEITTVLLVTFGTSGIRSALRLINAALQPVALNQQKVTIHPQQSSVSWLDLSLQLCSAGVLIGWGLLGWYLLARDKLSPPGPTSRDVLRGAGLAALIGLPGLLFYAAAVQLGLSTVVAPTGLARSFYEYPVLVLFSFGNAFAEETVVVAWFITRLRQLKCPTAGAVVAASVLRGSYHLYQGFSAGIGNIIMGLVFGAYYAKTGKLWPLVIAHFLIDAVAFLGYAALKGNLGWLGLG</sequence>
<accession>A0A939E2K6</accession>
<proteinExistence type="predicted"/>
<keyword evidence="3" id="KW-0482">Metalloprotease</keyword>
<feature type="transmembrane region" description="Helical" evidence="1">
    <location>
        <begin position="28"/>
        <end position="50"/>
    </location>
</feature>
<organism evidence="3 4">
    <name type="scientific">Corynebacterium mendelii</name>
    <dbReference type="NCBI Taxonomy" id="2765362"/>
    <lineage>
        <taxon>Bacteria</taxon>
        <taxon>Bacillati</taxon>
        <taxon>Actinomycetota</taxon>
        <taxon>Actinomycetes</taxon>
        <taxon>Mycobacteriales</taxon>
        <taxon>Corynebacteriaceae</taxon>
        <taxon>Corynebacterium</taxon>
    </lineage>
</organism>
<evidence type="ECO:0000313" key="3">
    <source>
        <dbReference type="EMBL" id="MBN9645315.1"/>
    </source>
</evidence>
<dbReference type="InterPro" id="IPR003675">
    <property type="entry name" value="Rce1/LyrA-like_dom"/>
</dbReference>
<keyword evidence="1" id="KW-0472">Membrane</keyword>
<gene>
    <name evidence="3" type="ORF">JZY06_11930</name>
</gene>
<protein>
    <submittedName>
        <fullName evidence="3">CPBP family intramembrane metalloprotease</fullName>
    </submittedName>
</protein>
<dbReference type="GO" id="GO:0080120">
    <property type="term" value="P:CAAX-box protein maturation"/>
    <property type="evidence" value="ECO:0007669"/>
    <property type="project" value="UniProtKB-ARBA"/>
</dbReference>
<feature type="transmembrane region" description="Helical" evidence="1">
    <location>
        <begin position="159"/>
        <end position="182"/>
    </location>
</feature>
<feature type="transmembrane region" description="Helical" evidence="1">
    <location>
        <begin position="235"/>
        <end position="256"/>
    </location>
</feature>
<feature type="transmembrane region" description="Helical" evidence="1">
    <location>
        <begin position="81"/>
        <end position="102"/>
    </location>
</feature>
<dbReference type="GO" id="GO:0004175">
    <property type="term" value="F:endopeptidase activity"/>
    <property type="evidence" value="ECO:0007669"/>
    <property type="project" value="UniProtKB-ARBA"/>
</dbReference>
<keyword evidence="1" id="KW-0812">Transmembrane</keyword>
<evidence type="ECO:0000259" key="2">
    <source>
        <dbReference type="Pfam" id="PF02517"/>
    </source>
</evidence>
<evidence type="ECO:0000256" key="1">
    <source>
        <dbReference type="SAM" id="Phobius"/>
    </source>
</evidence>
<dbReference type="GO" id="GO:0008237">
    <property type="term" value="F:metallopeptidase activity"/>
    <property type="evidence" value="ECO:0007669"/>
    <property type="project" value="UniProtKB-KW"/>
</dbReference>
<name>A0A939E2K6_9CORY</name>
<reference evidence="3" key="1">
    <citation type="submission" date="2021-03" db="EMBL/GenBank/DDBJ databases">
        <authorList>
            <person name="Sun Q."/>
        </authorList>
    </citation>
    <scope>NUCLEOTIDE SEQUENCE</scope>
    <source>
        <strain evidence="3">CCM 8862</strain>
    </source>
</reference>
<keyword evidence="1" id="KW-1133">Transmembrane helix</keyword>
<evidence type="ECO:0000313" key="4">
    <source>
        <dbReference type="Proteomes" id="UP000664332"/>
    </source>
</evidence>
<comment type="caution">
    <text evidence="3">The sequence shown here is derived from an EMBL/GenBank/DDBJ whole genome shotgun (WGS) entry which is preliminary data.</text>
</comment>
<feature type="domain" description="CAAX prenyl protease 2/Lysostaphin resistance protein A-like" evidence="2">
    <location>
        <begin position="159"/>
        <end position="248"/>
    </location>
</feature>